<feature type="transmembrane region" description="Helical" evidence="6">
    <location>
        <begin position="179"/>
        <end position="199"/>
    </location>
</feature>
<dbReference type="GO" id="GO:0016874">
    <property type="term" value="F:ligase activity"/>
    <property type="evidence" value="ECO:0007669"/>
    <property type="project" value="UniProtKB-KW"/>
</dbReference>
<organism evidence="8 9">
    <name type="scientific">Sorlinia euscelidii</name>
    <dbReference type="NCBI Taxonomy" id="3081148"/>
    <lineage>
        <taxon>Bacteria</taxon>
        <taxon>Pseudomonadati</taxon>
        <taxon>Pseudomonadota</taxon>
        <taxon>Alphaproteobacteria</taxon>
        <taxon>Acetobacterales</taxon>
        <taxon>Acetobacteraceae</taxon>
        <taxon>Sorlinia</taxon>
    </lineage>
</organism>
<dbReference type="PANTHER" id="PTHR37422">
    <property type="entry name" value="TEICHURONIC ACID BIOSYNTHESIS PROTEIN TUAE"/>
    <property type="match status" value="1"/>
</dbReference>
<dbReference type="Proteomes" id="UP001312908">
    <property type="component" value="Unassembled WGS sequence"/>
</dbReference>
<dbReference type="InterPro" id="IPR007016">
    <property type="entry name" value="O-antigen_ligase-rel_domated"/>
</dbReference>
<keyword evidence="8" id="KW-0436">Ligase</keyword>
<feature type="transmembrane region" description="Helical" evidence="6">
    <location>
        <begin position="47"/>
        <end position="64"/>
    </location>
</feature>
<feature type="transmembrane region" description="Helical" evidence="6">
    <location>
        <begin position="106"/>
        <end position="124"/>
    </location>
</feature>
<evidence type="ECO:0000313" key="8">
    <source>
        <dbReference type="EMBL" id="MEE8658394.1"/>
    </source>
</evidence>
<keyword evidence="9" id="KW-1185">Reference proteome</keyword>
<accession>A0ABU7U3G3</accession>
<dbReference type="InterPro" id="IPR051533">
    <property type="entry name" value="WaaL-like"/>
</dbReference>
<evidence type="ECO:0000313" key="9">
    <source>
        <dbReference type="Proteomes" id="UP001312908"/>
    </source>
</evidence>
<protein>
    <submittedName>
        <fullName evidence="8">O-antigen ligase</fullName>
    </submittedName>
</protein>
<feature type="transmembrane region" description="Helical" evidence="6">
    <location>
        <begin position="360"/>
        <end position="379"/>
    </location>
</feature>
<sequence>MLPASRVLFRSCHHLMTRSSAILSRLTPTATFLTILLPLFLTHGRGLAEFSISALSVLFLIRSVAAADWSWLSENWMKWALLWWAWQIFCSLPVLDGVGRSGLTQAILSIRFALFAAALQCWTLREGWARQWMTGLICACACYIAIQIFMQALFGHNLFGVPRAADGTLTGPYTHSRAAAPLSRLAPPTLMLVFAALYARLGARRGVFLGVVLTALSLTALILAGQRMPTALMLLGIMLCSLLYRPYRWVGLIGLMTTPVIMLGVKIFSHRSTDHLITLAHQQLAHFAQSHYGLIFTRVWMIVAQHPWAGLGFDAFRHGCPQPAYFHGFTALGQRPDGGGAAICVQHAHNHYLQALSNGGWPGLILFVMMVIALMVALWPREGRHHAWRVGLFVAFIVQEWPIASTSDFLNLPLGGWAFLLIGVGLAEARAIRPDRNQSRPPLENDARPHHQVRAEKS</sequence>
<reference evidence="8 9" key="1">
    <citation type="submission" date="2023-10" db="EMBL/GenBank/DDBJ databases">
        <title>Sorlinia euscelidii gen. nov., sp. nov., an acetic acid bacteria isolated from the gut of Euscelidius variegatus emitter.</title>
        <authorList>
            <person name="Michoud G."/>
            <person name="Marasco R."/>
            <person name="Seferji K."/>
            <person name="Gonella E."/>
            <person name="Garuglieri E."/>
            <person name="Alma A."/>
            <person name="Mapelli F."/>
            <person name="Borin S."/>
            <person name="Daffonchio D."/>
            <person name="Crotti E."/>
        </authorList>
    </citation>
    <scope>NUCLEOTIDE SEQUENCE [LARGE SCALE GENOMIC DNA]</scope>
    <source>
        <strain evidence="8 9">EV16P</strain>
    </source>
</reference>
<name>A0ABU7U3G3_9PROT</name>
<evidence type="ECO:0000256" key="4">
    <source>
        <dbReference type="ARBA" id="ARBA00023136"/>
    </source>
</evidence>
<evidence type="ECO:0000256" key="6">
    <source>
        <dbReference type="SAM" id="Phobius"/>
    </source>
</evidence>
<feature type="domain" description="O-antigen ligase-related" evidence="7">
    <location>
        <begin position="213"/>
        <end position="368"/>
    </location>
</feature>
<evidence type="ECO:0000259" key="7">
    <source>
        <dbReference type="Pfam" id="PF04932"/>
    </source>
</evidence>
<evidence type="ECO:0000256" key="5">
    <source>
        <dbReference type="SAM" id="MobiDB-lite"/>
    </source>
</evidence>
<comment type="caution">
    <text evidence="8">The sequence shown here is derived from an EMBL/GenBank/DDBJ whole genome shotgun (WGS) entry which is preliminary data.</text>
</comment>
<proteinExistence type="predicted"/>
<feature type="transmembrane region" description="Helical" evidence="6">
    <location>
        <begin position="410"/>
        <end position="429"/>
    </location>
</feature>
<gene>
    <name evidence="8" type="ORF">DOFOFD_05150</name>
</gene>
<keyword evidence="2 6" id="KW-0812">Transmembrane</keyword>
<feature type="region of interest" description="Disordered" evidence="5">
    <location>
        <begin position="435"/>
        <end position="458"/>
    </location>
</feature>
<feature type="transmembrane region" description="Helical" evidence="6">
    <location>
        <begin position="206"/>
        <end position="222"/>
    </location>
</feature>
<evidence type="ECO:0000256" key="1">
    <source>
        <dbReference type="ARBA" id="ARBA00004141"/>
    </source>
</evidence>
<feature type="transmembrane region" description="Helical" evidence="6">
    <location>
        <begin position="136"/>
        <end position="159"/>
    </location>
</feature>
<feature type="transmembrane region" description="Helical" evidence="6">
    <location>
        <begin position="76"/>
        <end position="94"/>
    </location>
</feature>
<keyword evidence="3 6" id="KW-1133">Transmembrane helix</keyword>
<feature type="transmembrane region" description="Helical" evidence="6">
    <location>
        <begin position="249"/>
        <end position="269"/>
    </location>
</feature>
<keyword evidence="4 6" id="KW-0472">Membrane</keyword>
<evidence type="ECO:0000256" key="3">
    <source>
        <dbReference type="ARBA" id="ARBA00022989"/>
    </source>
</evidence>
<evidence type="ECO:0000256" key="2">
    <source>
        <dbReference type="ARBA" id="ARBA00022692"/>
    </source>
</evidence>
<feature type="transmembrane region" description="Helical" evidence="6">
    <location>
        <begin position="21"/>
        <end position="41"/>
    </location>
</feature>
<comment type="subcellular location">
    <subcellularLocation>
        <location evidence="1">Membrane</location>
        <topology evidence="1">Multi-pass membrane protein</topology>
    </subcellularLocation>
</comment>
<dbReference type="PANTHER" id="PTHR37422:SF23">
    <property type="entry name" value="TEICHURONIC ACID BIOSYNTHESIS PROTEIN TUAE"/>
    <property type="match status" value="1"/>
</dbReference>
<dbReference type="EMBL" id="JAWJZY010000002">
    <property type="protein sequence ID" value="MEE8658394.1"/>
    <property type="molecule type" value="Genomic_DNA"/>
</dbReference>
<dbReference type="Pfam" id="PF04932">
    <property type="entry name" value="Wzy_C"/>
    <property type="match status" value="1"/>
</dbReference>